<evidence type="ECO:0000256" key="2">
    <source>
        <dbReference type="ARBA" id="ARBA00023015"/>
    </source>
</evidence>
<dbReference type="Gene3D" id="1.10.10.10">
    <property type="entry name" value="Winged helix-like DNA-binding domain superfamily/Winged helix DNA-binding domain"/>
    <property type="match status" value="1"/>
</dbReference>
<comment type="similarity">
    <text evidence="1">Belongs to the sigma-70 factor family. ECF subfamily.</text>
</comment>
<dbReference type="Gene3D" id="1.10.1740.10">
    <property type="match status" value="1"/>
</dbReference>
<keyword evidence="5" id="KW-0804">Transcription</keyword>
<keyword evidence="4" id="KW-0238">DNA-binding</keyword>
<dbReference type="Proteomes" id="UP001430306">
    <property type="component" value="Unassembled WGS sequence"/>
</dbReference>
<feature type="domain" description="RNA polymerase sigma-70 region 2" evidence="6">
    <location>
        <begin position="32"/>
        <end position="98"/>
    </location>
</feature>
<dbReference type="PANTHER" id="PTHR43133:SF8">
    <property type="entry name" value="RNA POLYMERASE SIGMA FACTOR HI_1459-RELATED"/>
    <property type="match status" value="1"/>
</dbReference>
<evidence type="ECO:0000259" key="7">
    <source>
        <dbReference type="Pfam" id="PF08281"/>
    </source>
</evidence>
<dbReference type="NCBIfam" id="TIGR02937">
    <property type="entry name" value="sigma70-ECF"/>
    <property type="match status" value="1"/>
</dbReference>
<dbReference type="SUPFAM" id="SSF88659">
    <property type="entry name" value="Sigma3 and sigma4 domains of RNA polymerase sigma factors"/>
    <property type="match status" value="1"/>
</dbReference>
<evidence type="ECO:0000313" key="9">
    <source>
        <dbReference type="Proteomes" id="UP001430306"/>
    </source>
</evidence>
<protein>
    <submittedName>
        <fullName evidence="8">RNA polymerase sigma factor</fullName>
    </submittedName>
</protein>
<evidence type="ECO:0000313" key="8">
    <source>
        <dbReference type="EMBL" id="MCC9640673.1"/>
    </source>
</evidence>
<keyword evidence="3" id="KW-0731">Sigma factor</keyword>
<dbReference type="EMBL" id="JAJKFW010000003">
    <property type="protein sequence ID" value="MCC9640673.1"/>
    <property type="molecule type" value="Genomic_DNA"/>
</dbReference>
<evidence type="ECO:0000256" key="4">
    <source>
        <dbReference type="ARBA" id="ARBA00023125"/>
    </source>
</evidence>
<evidence type="ECO:0000256" key="5">
    <source>
        <dbReference type="ARBA" id="ARBA00023163"/>
    </source>
</evidence>
<comment type="caution">
    <text evidence="8">The sequence shown here is derived from an EMBL/GenBank/DDBJ whole genome shotgun (WGS) entry which is preliminary data.</text>
</comment>
<dbReference type="PANTHER" id="PTHR43133">
    <property type="entry name" value="RNA POLYMERASE ECF-TYPE SIGMA FACTO"/>
    <property type="match status" value="1"/>
</dbReference>
<evidence type="ECO:0000256" key="1">
    <source>
        <dbReference type="ARBA" id="ARBA00010641"/>
    </source>
</evidence>
<dbReference type="Pfam" id="PF04542">
    <property type="entry name" value="Sigma70_r2"/>
    <property type="match status" value="1"/>
</dbReference>
<sequence length="191" mass="21526">MKTGTLAMLSNEALADAYLGRESGMDSAFAELFRRHREMVYRVCVRWLGHHQDAEDVTQETFRRVAASIQSWDRTRPIEPWLATIAGNRCRSFLAKQRGRPRVALINESHASIADEQTTAAGVVAEQSLQEAMNALPPTSRQAFELVHLDGMSYEQASRWMGHPPGTIKTWVHRARLQVIERLREESGGVA</sequence>
<reference evidence="8" key="1">
    <citation type="submission" date="2021-11" db="EMBL/GenBank/DDBJ databases">
        <title>Genome sequence.</title>
        <authorList>
            <person name="Sun Q."/>
        </authorList>
    </citation>
    <scope>NUCLEOTIDE SEQUENCE</scope>
    <source>
        <strain evidence="8">JC740</strain>
    </source>
</reference>
<dbReference type="Pfam" id="PF08281">
    <property type="entry name" value="Sigma70_r4_2"/>
    <property type="match status" value="1"/>
</dbReference>
<keyword evidence="9" id="KW-1185">Reference proteome</keyword>
<dbReference type="CDD" id="cd06171">
    <property type="entry name" value="Sigma70_r4"/>
    <property type="match status" value="1"/>
</dbReference>
<proteinExistence type="inferred from homology"/>
<dbReference type="InterPro" id="IPR036388">
    <property type="entry name" value="WH-like_DNA-bd_sf"/>
</dbReference>
<dbReference type="SUPFAM" id="SSF88946">
    <property type="entry name" value="Sigma2 domain of RNA polymerase sigma factors"/>
    <property type="match status" value="1"/>
</dbReference>
<dbReference type="InterPro" id="IPR007627">
    <property type="entry name" value="RNA_pol_sigma70_r2"/>
</dbReference>
<accession>A0ABS8NAS7</accession>
<keyword evidence="2" id="KW-0805">Transcription regulation</keyword>
<gene>
    <name evidence="8" type="ORF">LOC71_00180</name>
</gene>
<evidence type="ECO:0000256" key="3">
    <source>
        <dbReference type="ARBA" id="ARBA00023082"/>
    </source>
</evidence>
<organism evidence="8 9">
    <name type="scientific">Rhodopirellula halodulae</name>
    <dbReference type="NCBI Taxonomy" id="2894198"/>
    <lineage>
        <taxon>Bacteria</taxon>
        <taxon>Pseudomonadati</taxon>
        <taxon>Planctomycetota</taxon>
        <taxon>Planctomycetia</taxon>
        <taxon>Pirellulales</taxon>
        <taxon>Pirellulaceae</taxon>
        <taxon>Rhodopirellula</taxon>
    </lineage>
</organism>
<feature type="domain" description="RNA polymerase sigma factor 70 region 4 type 2" evidence="7">
    <location>
        <begin position="127"/>
        <end position="178"/>
    </location>
</feature>
<dbReference type="RefSeq" id="WP_230270251.1">
    <property type="nucleotide sequence ID" value="NZ_JAJKFW010000003.1"/>
</dbReference>
<dbReference type="InterPro" id="IPR039425">
    <property type="entry name" value="RNA_pol_sigma-70-like"/>
</dbReference>
<name>A0ABS8NAS7_9BACT</name>
<dbReference type="InterPro" id="IPR014284">
    <property type="entry name" value="RNA_pol_sigma-70_dom"/>
</dbReference>
<dbReference type="InterPro" id="IPR013324">
    <property type="entry name" value="RNA_pol_sigma_r3/r4-like"/>
</dbReference>
<dbReference type="InterPro" id="IPR013325">
    <property type="entry name" value="RNA_pol_sigma_r2"/>
</dbReference>
<evidence type="ECO:0000259" key="6">
    <source>
        <dbReference type="Pfam" id="PF04542"/>
    </source>
</evidence>
<dbReference type="InterPro" id="IPR013249">
    <property type="entry name" value="RNA_pol_sigma70_r4_t2"/>
</dbReference>